<dbReference type="PROSITE" id="PS51257">
    <property type="entry name" value="PROKAR_LIPOPROTEIN"/>
    <property type="match status" value="1"/>
</dbReference>
<name>A0ABV2W6D4_9ACTN</name>
<comment type="caution">
    <text evidence="2">The sequence shown here is derived from an EMBL/GenBank/DDBJ whole genome shotgun (WGS) entry which is preliminary data.</text>
</comment>
<keyword evidence="1" id="KW-0812">Transmembrane</keyword>
<reference evidence="2 3" key="1">
    <citation type="submission" date="2024-06" db="EMBL/GenBank/DDBJ databases">
        <title>The Natural Products Discovery Center: Release of the First 8490 Sequenced Strains for Exploring Actinobacteria Biosynthetic Diversity.</title>
        <authorList>
            <person name="Kalkreuter E."/>
            <person name="Kautsar S.A."/>
            <person name="Yang D."/>
            <person name="Bader C.D."/>
            <person name="Teijaro C.N."/>
            <person name="Fluegel L."/>
            <person name="Davis C.M."/>
            <person name="Simpson J.R."/>
            <person name="Lauterbach L."/>
            <person name="Steele A.D."/>
            <person name="Gui C."/>
            <person name="Meng S."/>
            <person name="Li G."/>
            <person name="Viehrig K."/>
            <person name="Ye F."/>
            <person name="Su P."/>
            <person name="Kiefer A.F."/>
            <person name="Nichols A."/>
            <person name="Cepeda A.J."/>
            <person name="Yan W."/>
            <person name="Fan B."/>
            <person name="Jiang Y."/>
            <person name="Adhikari A."/>
            <person name="Zheng C.-J."/>
            <person name="Schuster L."/>
            <person name="Cowan T.M."/>
            <person name="Smanski M.J."/>
            <person name="Chevrette M.G."/>
            <person name="De Carvalho L.P.S."/>
            <person name="Shen B."/>
        </authorList>
    </citation>
    <scope>NUCLEOTIDE SEQUENCE [LARGE SCALE GENOMIC DNA]</scope>
    <source>
        <strain evidence="2 3">NPDC006337</strain>
    </source>
</reference>
<dbReference type="Proteomes" id="UP001550378">
    <property type="component" value="Unassembled WGS sequence"/>
</dbReference>
<evidence type="ECO:0000313" key="2">
    <source>
        <dbReference type="EMBL" id="MEU0708753.1"/>
    </source>
</evidence>
<feature type="transmembrane region" description="Helical" evidence="1">
    <location>
        <begin position="49"/>
        <end position="66"/>
    </location>
</feature>
<keyword evidence="1" id="KW-0472">Membrane</keyword>
<sequence>MKKILEVVGTLVMVVGACGVVRELTGWFPFMGLTRHLTENVAMLHGREVFANIVIAVAGFGILMISDRMRSV</sequence>
<evidence type="ECO:0000256" key="1">
    <source>
        <dbReference type="SAM" id="Phobius"/>
    </source>
</evidence>
<feature type="transmembrane region" description="Helical" evidence="1">
    <location>
        <begin position="7"/>
        <end position="29"/>
    </location>
</feature>
<protein>
    <submittedName>
        <fullName evidence="2">Uncharacterized protein</fullName>
    </submittedName>
</protein>
<evidence type="ECO:0000313" key="3">
    <source>
        <dbReference type="Proteomes" id="UP001550378"/>
    </source>
</evidence>
<proteinExistence type="predicted"/>
<keyword evidence="3" id="KW-1185">Reference proteome</keyword>
<accession>A0ABV2W6D4</accession>
<dbReference type="EMBL" id="JBEXZR010000012">
    <property type="protein sequence ID" value="MEU0708753.1"/>
    <property type="molecule type" value="Genomic_DNA"/>
</dbReference>
<organism evidence="2 3">
    <name type="scientific">Streptomyces lavendulocolor</name>
    <dbReference type="NCBI Taxonomy" id="67316"/>
    <lineage>
        <taxon>Bacteria</taxon>
        <taxon>Bacillati</taxon>
        <taxon>Actinomycetota</taxon>
        <taxon>Actinomycetes</taxon>
        <taxon>Kitasatosporales</taxon>
        <taxon>Streptomycetaceae</taxon>
        <taxon>Streptomyces</taxon>
    </lineage>
</organism>
<dbReference type="RefSeq" id="WP_359653870.1">
    <property type="nucleotide sequence ID" value="NZ_JBEXZO010000005.1"/>
</dbReference>
<gene>
    <name evidence="2" type="ORF">ABZ508_15475</name>
</gene>
<keyword evidence="1" id="KW-1133">Transmembrane helix</keyword>